<evidence type="ECO:0000256" key="1">
    <source>
        <dbReference type="SAM" id="MobiDB-lite"/>
    </source>
</evidence>
<accession>A0A5B0SGV2</accession>
<protein>
    <submittedName>
        <fullName evidence="2">Uncharacterized protein</fullName>
    </submittedName>
</protein>
<dbReference type="EMBL" id="VDEP01000011">
    <property type="protein sequence ID" value="KAA1137201.1"/>
    <property type="molecule type" value="Genomic_DNA"/>
</dbReference>
<gene>
    <name evidence="2" type="ORF">PGTUg99_014296</name>
</gene>
<evidence type="ECO:0000313" key="3">
    <source>
        <dbReference type="Proteomes" id="UP000325313"/>
    </source>
</evidence>
<reference evidence="2 3" key="1">
    <citation type="submission" date="2019-05" db="EMBL/GenBank/DDBJ databases">
        <title>Emergence of the Ug99 lineage of the wheat stem rust pathogen through somatic hybridization.</title>
        <authorList>
            <person name="Li F."/>
            <person name="Upadhyaya N.M."/>
            <person name="Sperschneider J."/>
            <person name="Matny O."/>
            <person name="Nguyen-Phuc H."/>
            <person name="Mago R."/>
            <person name="Raley C."/>
            <person name="Miller M.E."/>
            <person name="Silverstein K.A.T."/>
            <person name="Henningsen E."/>
            <person name="Hirsch C.D."/>
            <person name="Visser B."/>
            <person name="Pretorius Z.A."/>
            <person name="Steffenson B.J."/>
            <person name="Schwessinger B."/>
            <person name="Dodds P.N."/>
            <person name="Figueroa M."/>
        </authorList>
    </citation>
    <scope>NUCLEOTIDE SEQUENCE [LARGE SCALE GENOMIC DNA]</scope>
    <source>
        <strain evidence="2 3">Ug99</strain>
    </source>
</reference>
<feature type="region of interest" description="Disordered" evidence="1">
    <location>
        <begin position="77"/>
        <end position="106"/>
    </location>
</feature>
<dbReference type="AlphaFoldDB" id="A0A5B0SGV2"/>
<evidence type="ECO:0000313" key="2">
    <source>
        <dbReference type="EMBL" id="KAA1137201.1"/>
    </source>
</evidence>
<organism evidence="2 3">
    <name type="scientific">Puccinia graminis f. sp. tritici</name>
    <dbReference type="NCBI Taxonomy" id="56615"/>
    <lineage>
        <taxon>Eukaryota</taxon>
        <taxon>Fungi</taxon>
        <taxon>Dikarya</taxon>
        <taxon>Basidiomycota</taxon>
        <taxon>Pucciniomycotina</taxon>
        <taxon>Pucciniomycetes</taxon>
        <taxon>Pucciniales</taxon>
        <taxon>Pucciniaceae</taxon>
        <taxon>Puccinia</taxon>
    </lineage>
</organism>
<feature type="compositionally biased region" description="Polar residues" evidence="1">
    <location>
        <begin position="77"/>
        <end position="86"/>
    </location>
</feature>
<feature type="region of interest" description="Disordered" evidence="1">
    <location>
        <begin position="134"/>
        <end position="155"/>
    </location>
</feature>
<feature type="compositionally biased region" description="Basic residues" evidence="1">
    <location>
        <begin position="145"/>
        <end position="155"/>
    </location>
</feature>
<proteinExistence type="predicted"/>
<sequence>MYSRGWTPGEKEHVQEMMDKIKSDYPHATGHEAFASLGRMLGSFESNSPSSALELPKASTLIEPLATHKESILESSCIQSRATSNHGLDASERGSGASINGSEVKIDAPEQVITSQNKLKLKIKIKTKEIDMDVPTGSVPIDRARRSKRMKKSGP</sequence>
<name>A0A5B0SGV2_PUCGR</name>
<dbReference type="Proteomes" id="UP000325313">
    <property type="component" value="Unassembled WGS sequence"/>
</dbReference>
<comment type="caution">
    <text evidence="2">The sequence shown here is derived from an EMBL/GenBank/DDBJ whole genome shotgun (WGS) entry which is preliminary data.</text>
</comment>